<keyword evidence="2" id="KW-0812">Transmembrane</keyword>
<name>A0A9P5HEV2_9HYPO</name>
<feature type="transmembrane region" description="Helical" evidence="2">
    <location>
        <begin position="135"/>
        <end position="158"/>
    </location>
</feature>
<dbReference type="OrthoDB" id="3540210at2759"/>
<protein>
    <submittedName>
        <fullName evidence="3">Uncharacterized protein</fullName>
    </submittedName>
</protein>
<keyword evidence="4" id="KW-1185">Reference proteome</keyword>
<dbReference type="Proteomes" id="UP000722485">
    <property type="component" value="Unassembled WGS sequence"/>
</dbReference>
<evidence type="ECO:0000313" key="4">
    <source>
        <dbReference type="Proteomes" id="UP000722485"/>
    </source>
</evidence>
<dbReference type="EMBL" id="JAANBB010000130">
    <property type="protein sequence ID" value="KAF7549126.1"/>
    <property type="molecule type" value="Genomic_DNA"/>
</dbReference>
<feature type="region of interest" description="Disordered" evidence="1">
    <location>
        <begin position="648"/>
        <end position="686"/>
    </location>
</feature>
<sequence>MSNPNPDFYVNPDYIHKGGWTNWNGDVTTGGKITFSKNGAELLMIFIGIFFVFMEAGLWSLISFGLFLWRRSRNLELAGNPPTTTSLDRDALWHQQQATLRNGGDDRAVGITYISLWLNYGWNNLDVIRRTWPTIFMALTSFGIFLIALPFIAAYLMLDNQGVEVLIHSPLCGWWEASFENDLVIASTDVANRTREAIQYADTCYESDSPSELCDNFLVKRNLEWTGWHNTECPFGNGTCLGDEKFPAFQMETMLLDSHEHFGMNSPKQGRFAIQRTTTCAPLDVKAWSLVEDGTIDGENITKVYFGATPSDDYTFGVSNLQYLAGPDYNLGSYYSYAYNESVGTFVPIKQLRRTDADVSVISLNNNLIPVAGINGPCRDPFFSATNRQDEVFPDWYWPDQPITAIGCADQYAFHNPVTHEWSNQTGMLMLGTDITKESGLSPMQIAAMNTMRWALGEIGAMGRLIETIGSDALRAKKYPGVFAGYQNPLPNDQWKKEVSFWFNVQLAAFQLQFIRISTGPQDTAGMTNALPALTEGSDTDYEGLICRSQKIQNNQFKNFYRAGFISLALIGGLMIIAPWLIIKCVVFWGRGKSPFVLEWISYGHLQLLRMANEEVEVRGWTKCNSEVPFSPLKRNIATVYVDAVTNGEPHPKLKKPREETIDAVGPGDQTVEGTEHQSNAEDTEITHEETTYLATGALDTQAGADTIPLTDNTSRLA</sequence>
<feature type="compositionally biased region" description="Basic and acidic residues" evidence="1">
    <location>
        <begin position="674"/>
        <end position="686"/>
    </location>
</feature>
<feature type="transmembrane region" description="Helical" evidence="2">
    <location>
        <begin position="42"/>
        <end position="69"/>
    </location>
</feature>
<keyword evidence="2" id="KW-1133">Transmembrane helix</keyword>
<reference evidence="3" key="1">
    <citation type="submission" date="2020-03" db="EMBL/GenBank/DDBJ databases">
        <title>Draft Genome Sequence of Cylindrodendrum hubeiense.</title>
        <authorList>
            <person name="Buettner E."/>
            <person name="Kellner H."/>
        </authorList>
    </citation>
    <scope>NUCLEOTIDE SEQUENCE</scope>
    <source>
        <strain evidence="3">IHI 201604</strain>
    </source>
</reference>
<evidence type="ECO:0000313" key="3">
    <source>
        <dbReference type="EMBL" id="KAF7549126.1"/>
    </source>
</evidence>
<evidence type="ECO:0000256" key="1">
    <source>
        <dbReference type="SAM" id="MobiDB-lite"/>
    </source>
</evidence>
<organism evidence="3 4">
    <name type="scientific">Cylindrodendrum hubeiense</name>
    <dbReference type="NCBI Taxonomy" id="595255"/>
    <lineage>
        <taxon>Eukaryota</taxon>
        <taxon>Fungi</taxon>
        <taxon>Dikarya</taxon>
        <taxon>Ascomycota</taxon>
        <taxon>Pezizomycotina</taxon>
        <taxon>Sordariomycetes</taxon>
        <taxon>Hypocreomycetidae</taxon>
        <taxon>Hypocreales</taxon>
        <taxon>Nectriaceae</taxon>
        <taxon>Cylindrodendrum</taxon>
    </lineage>
</organism>
<keyword evidence="2" id="KW-0472">Membrane</keyword>
<proteinExistence type="predicted"/>
<accession>A0A9P5HEV2</accession>
<dbReference type="AlphaFoldDB" id="A0A9P5HEV2"/>
<gene>
    <name evidence="3" type="ORF">G7Z17_g6619</name>
</gene>
<comment type="caution">
    <text evidence="3">The sequence shown here is derived from an EMBL/GenBank/DDBJ whole genome shotgun (WGS) entry which is preliminary data.</text>
</comment>
<feature type="transmembrane region" description="Helical" evidence="2">
    <location>
        <begin position="560"/>
        <end position="583"/>
    </location>
</feature>
<evidence type="ECO:0000256" key="2">
    <source>
        <dbReference type="SAM" id="Phobius"/>
    </source>
</evidence>